<evidence type="ECO:0000256" key="7">
    <source>
        <dbReference type="SAM" id="MobiDB-lite"/>
    </source>
</evidence>
<dbReference type="GO" id="GO:0005524">
    <property type="term" value="F:ATP binding"/>
    <property type="evidence" value="ECO:0007669"/>
    <property type="project" value="UniProtKB-KW"/>
</dbReference>
<comment type="catalytic activity">
    <reaction evidence="6">
        <text>UDP-N-acetyl-alpha-D-glucosamine + ATP = UDP-N-acetyl-alpha-D-glucosamine 3'-phosphate + ADP + H(+)</text>
        <dbReference type="Rhea" id="RHEA:32671"/>
        <dbReference type="ChEBI" id="CHEBI:15378"/>
        <dbReference type="ChEBI" id="CHEBI:30616"/>
        <dbReference type="ChEBI" id="CHEBI:57705"/>
        <dbReference type="ChEBI" id="CHEBI:64353"/>
        <dbReference type="ChEBI" id="CHEBI:456216"/>
        <dbReference type="EC" id="2.7.1.176"/>
    </reaction>
</comment>
<evidence type="ECO:0000256" key="4">
    <source>
        <dbReference type="ARBA" id="ARBA00022840"/>
    </source>
</evidence>
<evidence type="ECO:0000256" key="1">
    <source>
        <dbReference type="ARBA" id="ARBA00009104"/>
    </source>
</evidence>
<keyword evidence="10" id="KW-1185">Reference proteome</keyword>
<feature type="region of interest" description="Disordered" evidence="7">
    <location>
        <begin position="370"/>
        <end position="402"/>
    </location>
</feature>
<dbReference type="GO" id="GO:0016301">
    <property type="term" value="F:kinase activity"/>
    <property type="evidence" value="ECO:0007669"/>
    <property type="project" value="InterPro"/>
</dbReference>
<dbReference type="Proteomes" id="UP000572051">
    <property type="component" value="Unassembled WGS sequence"/>
</dbReference>
<evidence type="ECO:0000313" key="10">
    <source>
        <dbReference type="Proteomes" id="UP000572051"/>
    </source>
</evidence>
<keyword evidence="3" id="KW-0547">Nucleotide-binding</keyword>
<evidence type="ECO:0000256" key="6">
    <source>
        <dbReference type="ARBA" id="ARBA00048178"/>
    </source>
</evidence>
<reference evidence="9 10" key="1">
    <citation type="submission" date="2020-07" db="EMBL/GenBank/DDBJ databases">
        <title>Sequencing the genomes of 1000 actinobacteria strains.</title>
        <authorList>
            <person name="Klenk H.-P."/>
        </authorList>
    </citation>
    <scope>NUCLEOTIDE SEQUENCE [LARGE SCALE GENOMIC DNA]</scope>
    <source>
        <strain evidence="9 10">DSM 44442</strain>
    </source>
</reference>
<dbReference type="EC" id="2.7.1.176" evidence="2"/>
<dbReference type="Gene3D" id="3.40.50.300">
    <property type="entry name" value="P-loop containing nucleotide triphosphate hydrolases"/>
    <property type="match status" value="1"/>
</dbReference>
<dbReference type="Pfam" id="PF06414">
    <property type="entry name" value="Zeta_toxin"/>
    <property type="match status" value="1"/>
</dbReference>
<dbReference type="RefSeq" id="WP_179825575.1">
    <property type="nucleotide sequence ID" value="NZ_JACCFS010000001.1"/>
</dbReference>
<evidence type="ECO:0000256" key="2">
    <source>
        <dbReference type="ARBA" id="ARBA00011963"/>
    </source>
</evidence>
<evidence type="ECO:0000259" key="8">
    <source>
        <dbReference type="Pfam" id="PF06414"/>
    </source>
</evidence>
<name>A0A7Z0EPR2_9ACTN</name>
<accession>A0A7Z0EPR2</accession>
<keyword evidence="4" id="KW-0067">ATP-binding</keyword>
<sequence length="402" mass="44450">MEVQKRFKVKDEKLREVFDDVIRESVFEGSKAAAGKPVIILLGGQLAAGKSTALKNIREQNPGIVEIDPDSFRSQHPKYKEIMRECPDQMVQATSQAMQEWSRMCRDYAYDQGISVVVEGTFSNPQGPRSFAEKFAEPRSAVKGEEGVSHSGYKVEVVALATPEAQSRLDMVGRYLNSAPGRGRWNPTDAHDRIYNNIPETVSALEKSPSVHRVLVTNRQGDPLYENTRGGDGRLVGAARAAEALRVNRGDGGFPFGKREAEAWLASYSELSKQIVTRRELNSETAPSFLALHSDADKMAEVAYEGEEKQLAKHTWYQKVQKAVFMAGQRGVDNADLPSSPEEYFSATPADRTRYMEAMKAPKTVRRFAQSIVPPGLEGTNTPSLDGGRRNSGPQEGPDLEL</sequence>
<feature type="domain" description="Zeta toxin" evidence="8">
    <location>
        <begin position="31"/>
        <end position="227"/>
    </location>
</feature>
<comment type="similarity">
    <text evidence="1">Belongs to the zeta toxin family.</text>
</comment>
<dbReference type="SUPFAM" id="SSF52540">
    <property type="entry name" value="P-loop containing nucleoside triphosphate hydrolases"/>
    <property type="match status" value="1"/>
</dbReference>
<comment type="caution">
    <text evidence="9">The sequence shown here is derived from an EMBL/GenBank/DDBJ whole genome shotgun (WGS) entry which is preliminary data.</text>
</comment>
<dbReference type="InterPro" id="IPR010488">
    <property type="entry name" value="Zeta_toxin_domain"/>
</dbReference>
<dbReference type="AlphaFoldDB" id="A0A7Z0EPR2"/>
<dbReference type="InterPro" id="IPR027417">
    <property type="entry name" value="P-loop_NTPase"/>
</dbReference>
<proteinExistence type="inferred from homology"/>
<evidence type="ECO:0000256" key="3">
    <source>
        <dbReference type="ARBA" id="ARBA00022741"/>
    </source>
</evidence>
<dbReference type="EMBL" id="JACCFS010000001">
    <property type="protein sequence ID" value="NYJ35999.1"/>
    <property type="molecule type" value="Genomic_DNA"/>
</dbReference>
<organism evidence="9 10">
    <name type="scientific">Nocardiopsis aegyptia</name>
    <dbReference type="NCBI Taxonomy" id="220378"/>
    <lineage>
        <taxon>Bacteria</taxon>
        <taxon>Bacillati</taxon>
        <taxon>Actinomycetota</taxon>
        <taxon>Actinomycetes</taxon>
        <taxon>Streptosporangiales</taxon>
        <taxon>Nocardiopsidaceae</taxon>
        <taxon>Nocardiopsis</taxon>
    </lineage>
</organism>
<evidence type="ECO:0000256" key="5">
    <source>
        <dbReference type="ARBA" id="ARBA00032897"/>
    </source>
</evidence>
<evidence type="ECO:0000313" key="9">
    <source>
        <dbReference type="EMBL" id="NYJ35999.1"/>
    </source>
</evidence>
<gene>
    <name evidence="9" type="ORF">HNR10_003880</name>
</gene>
<protein>
    <recommendedName>
        <fullName evidence="5">UDP-N-acetylglucosamine kinase</fullName>
        <ecNumber evidence="2">2.7.1.176</ecNumber>
    </recommendedName>
    <alternativeName>
        <fullName evidence="5">UDP-N-acetylglucosamine kinase</fullName>
    </alternativeName>
</protein>